<name>A0A381UTD1_9ZZZZ</name>
<dbReference type="InterPro" id="IPR048444">
    <property type="entry name" value="DNMK"/>
</dbReference>
<evidence type="ECO:0008006" key="2">
    <source>
        <dbReference type="Google" id="ProtNLM"/>
    </source>
</evidence>
<protein>
    <recommendedName>
        <fullName evidence="2">Deoxynucleoside monophosphate kinase</fullName>
    </recommendedName>
</protein>
<dbReference type="EMBL" id="UINC01007103">
    <property type="protein sequence ID" value="SVA31425.1"/>
    <property type="molecule type" value="Genomic_DNA"/>
</dbReference>
<dbReference type="Gene3D" id="3.40.50.300">
    <property type="entry name" value="P-loop containing nucleotide triphosphate hydrolases"/>
    <property type="match status" value="1"/>
</dbReference>
<accession>A0A381UTD1</accession>
<gene>
    <name evidence="1" type="ORF">METZ01_LOCUS84279</name>
</gene>
<dbReference type="SUPFAM" id="SSF52540">
    <property type="entry name" value="P-loop containing nucleoside triphosphate hydrolases"/>
    <property type="match status" value="1"/>
</dbReference>
<organism evidence="1">
    <name type="scientific">marine metagenome</name>
    <dbReference type="NCBI Taxonomy" id="408172"/>
    <lineage>
        <taxon>unclassified sequences</taxon>
        <taxon>metagenomes</taxon>
        <taxon>ecological metagenomes</taxon>
    </lineage>
</organism>
<dbReference type="Pfam" id="PF21448">
    <property type="entry name" value="DNMK"/>
    <property type="match status" value="1"/>
</dbReference>
<reference evidence="1" key="1">
    <citation type="submission" date="2018-05" db="EMBL/GenBank/DDBJ databases">
        <authorList>
            <person name="Lanie J.A."/>
            <person name="Ng W.-L."/>
            <person name="Kazmierczak K.M."/>
            <person name="Andrzejewski T.M."/>
            <person name="Davidsen T.M."/>
            <person name="Wayne K.J."/>
            <person name="Tettelin H."/>
            <person name="Glass J.I."/>
            <person name="Rusch D."/>
            <person name="Podicherti R."/>
            <person name="Tsui H.-C.T."/>
            <person name="Winkler M.E."/>
        </authorList>
    </citation>
    <scope>NUCLEOTIDE SEQUENCE</scope>
</reference>
<dbReference type="InterPro" id="IPR027417">
    <property type="entry name" value="P-loop_NTPase"/>
</dbReference>
<proteinExistence type="predicted"/>
<evidence type="ECO:0000313" key="1">
    <source>
        <dbReference type="EMBL" id="SVA31425.1"/>
    </source>
</evidence>
<dbReference type="AlphaFoldDB" id="A0A381UTD1"/>
<sequence length="210" mass="24438">MIIGLCGNKRAGKDTFADHLIETFKTVDKCSFASPLKEACRIMFCLSDEQIDGNLKEVIDPRWGLSPRQMFQTFGTDLVREQYGKIVPGTKIEKIGNSFWVYRLKIWYDVWKKKNPNKCLIVTDIRFPDEHEALKEMGAIIVKVTRPEKSCSDTHVSEQYATKMEGDYSITNETTIDEYKKKIENLYIRILKNLDDRKEKTEEKAKEKII</sequence>